<accession>A0A314KSN8</accession>
<sequence length="160" mass="18223">MGNCIVLQEKIVKVMKTDGKILEYKTPIKVYQVLSQFSGHAISESLSVIQYLLPNSNMLAGKLYYLLPIILPVPPPKIAKKKKVVKFAKEVIQEEAKQRKEVVRIKVVISKKELQDLLKEEGLITVDEISHLIKKEKQTDDNTTNGKGWKPVLDCIPEYH</sequence>
<dbReference type="AlphaFoldDB" id="A0A314KSN8"/>
<gene>
    <name evidence="1" type="ORF">A4A49_51552</name>
</gene>
<organism evidence="1 2">
    <name type="scientific">Nicotiana attenuata</name>
    <name type="common">Coyote tobacco</name>
    <dbReference type="NCBI Taxonomy" id="49451"/>
    <lineage>
        <taxon>Eukaryota</taxon>
        <taxon>Viridiplantae</taxon>
        <taxon>Streptophyta</taxon>
        <taxon>Embryophyta</taxon>
        <taxon>Tracheophyta</taxon>
        <taxon>Spermatophyta</taxon>
        <taxon>Magnoliopsida</taxon>
        <taxon>eudicotyledons</taxon>
        <taxon>Gunneridae</taxon>
        <taxon>Pentapetalae</taxon>
        <taxon>asterids</taxon>
        <taxon>lamiids</taxon>
        <taxon>Solanales</taxon>
        <taxon>Solanaceae</taxon>
        <taxon>Nicotianoideae</taxon>
        <taxon>Nicotianeae</taxon>
        <taxon>Nicotiana</taxon>
    </lineage>
</organism>
<keyword evidence="2" id="KW-1185">Reference proteome</keyword>
<evidence type="ECO:0000313" key="2">
    <source>
        <dbReference type="Proteomes" id="UP000187609"/>
    </source>
</evidence>
<dbReference type="InterPro" id="IPR025322">
    <property type="entry name" value="PADRE_dom"/>
</dbReference>
<dbReference type="PANTHER" id="PTHR33148:SF46">
    <property type="entry name" value="EMB|CAB85509.1"/>
    <property type="match status" value="1"/>
</dbReference>
<dbReference type="Pfam" id="PF14009">
    <property type="entry name" value="PADRE"/>
    <property type="match status" value="1"/>
</dbReference>
<name>A0A314KSN8_NICAT</name>
<dbReference type="STRING" id="49451.A0A314KSN8"/>
<protein>
    <submittedName>
        <fullName evidence="1">Uncharacterized protein</fullName>
    </submittedName>
</protein>
<dbReference type="Gramene" id="OIT32441">
    <property type="protein sequence ID" value="OIT32441"/>
    <property type="gene ID" value="A4A49_51552"/>
</dbReference>
<comment type="caution">
    <text evidence="1">The sequence shown here is derived from an EMBL/GenBank/DDBJ whole genome shotgun (WGS) entry which is preliminary data.</text>
</comment>
<dbReference type="PANTHER" id="PTHR33148">
    <property type="entry name" value="PLASTID MOVEMENT IMPAIRED PROTEIN-RELATED"/>
    <property type="match status" value="1"/>
</dbReference>
<dbReference type="EMBL" id="MJEQ01001062">
    <property type="protein sequence ID" value="OIT32441.1"/>
    <property type="molecule type" value="Genomic_DNA"/>
</dbReference>
<dbReference type="Proteomes" id="UP000187609">
    <property type="component" value="Unassembled WGS sequence"/>
</dbReference>
<dbReference type="KEGG" id="nau:109207343"/>
<evidence type="ECO:0000313" key="1">
    <source>
        <dbReference type="EMBL" id="OIT32441.1"/>
    </source>
</evidence>
<reference evidence="1" key="1">
    <citation type="submission" date="2016-11" db="EMBL/GenBank/DDBJ databases">
        <title>The genome of Nicotiana attenuata.</title>
        <authorList>
            <person name="Xu S."/>
            <person name="Brockmoeller T."/>
            <person name="Gaquerel E."/>
            <person name="Navarro A."/>
            <person name="Kuhl H."/>
            <person name="Gase K."/>
            <person name="Ling Z."/>
            <person name="Zhou W."/>
            <person name="Kreitzer C."/>
            <person name="Stanke M."/>
            <person name="Tang H."/>
            <person name="Lyons E."/>
            <person name="Pandey P."/>
            <person name="Pandey S.P."/>
            <person name="Timmermann B."/>
            <person name="Baldwin I.T."/>
        </authorList>
    </citation>
    <scope>NUCLEOTIDE SEQUENCE [LARGE SCALE GENOMIC DNA]</scope>
    <source>
        <strain evidence="1">UT</strain>
    </source>
</reference>
<proteinExistence type="predicted"/>
<dbReference type="OrthoDB" id="1688863at2759"/>